<dbReference type="InterPro" id="IPR043536">
    <property type="entry name" value="HCF1/2"/>
</dbReference>
<feature type="region of interest" description="Disordered" evidence="8">
    <location>
        <begin position="485"/>
        <end position="522"/>
    </location>
</feature>
<reference evidence="10" key="1">
    <citation type="submission" date="2021-06" db="EMBL/GenBank/DDBJ databases">
        <authorList>
            <person name="Hodson N. C."/>
            <person name="Mongue J. A."/>
            <person name="Jaron S. K."/>
        </authorList>
    </citation>
    <scope>NUCLEOTIDE SEQUENCE</scope>
</reference>
<name>A0A8J2PK16_9HEXA</name>
<feature type="domain" description="Fibronectin type-III" evidence="9">
    <location>
        <begin position="1393"/>
        <end position="1496"/>
    </location>
</feature>
<evidence type="ECO:0000313" key="10">
    <source>
        <dbReference type="EMBL" id="CAG7817930.1"/>
    </source>
</evidence>
<evidence type="ECO:0000256" key="7">
    <source>
        <dbReference type="ARBA" id="ARBA00023306"/>
    </source>
</evidence>
<dbReference type="FunFam" id="2.120.10.80:FF:000008">
    <property type="entry name" value="host cell factor 1 isoform X1"/>
    <property type="match status" value="1"/>
</dbReference>
<evidence type="ECO:0000256" key="1">
    <source>
        <dbReference type="ARBA" id="ARBA00004123"/>
    </source>
</evidence>
<evidence type="ECO:0000256" key="6">
    <source>
        <dbReference type="ARBA" id="ARBA00023242"/>
    </source>
</evidence>
<accession>A0A8J2PK16</accession>
<protein>
    <recommendedName>
        <fullName evidence="9">Fibronectin type-III domain-containing protein</fullName>
    </recommendedName>
</protein>
<feature type="region of interest" description="Disordered" evidence="8">
    <location>
        <begin position="990"/>
        <end position="1024"/>
    </location>
</feature>
<keyword evidence="11" id="KW-1185">Reference proteome</keyword>
<gene>
    <name evidence="10" type="ORF">AFUS01_LOCUS28467</name>
</gene>
<evidence type="ECO:0000313" key="11">
    <source>
        <dbReference type="Proteomes" id="UP000708208"/>
    </source>
</evidence>
<proteinExistence type="predicted"/>
<dbReference type="CDD" id="cd00063">
    <property type="entry name" value="FN3"/>
    <property type="match status" value="2"/>
</dbReference>
<keyword evidence="5" id="KW-0068">Autocatalytic cleavage</keyword>
<dbReference type="GO" id="GO:0003713">
    <property type="term" value="F:transcription coactivator activity"/>
    <property type="evidence" value="ECO:0007669"/>
    <property type="project" value="TreeGrafter"/>
</dbReference>
<feature type="compositionally biased region" description="Low complexity" evidence="8">
    <location>
        <begin position="488"/>
        <end position="499"/>
    </location>
</feature>
<comment type="caution">
    <text evidence="10">The sequence shown here is derived from an EMBL/GenBank/DDBJ whole genome shotgun (WGS) entry which is preliminary data.</text>
</comment>
<organism evidence="10 11">
    <name type="scientific">Allacma fusca</name>
    <dbReference type="NCBI Taxonomy" id="39272"/>
    <lineage>
        <taxon>Eukaryota</taxon>
        <taxon>Metazoa</taxon>
        <taxon>Ecdysozoa</taxon>
        <taxon>Arthropoda</taxon>
        <taxon>Hexapoda</taxon>
        <taxon>Collembola</taxon>
        <taxon>Symphypleona</taxon>
        <taxon>Sminthuridae</taxon>
        <taxon>Allacma</taxon>
    </lineage>
</organism>
<evidence type="ECO:0000259" key="9">
    <source>
        <dbReference type="SMART" id="SM00060"/>
    </source>
</evidence>
<dbReference type="FunFam" id="2.120.10.80:FF:000015">
    <property type="entry name" value="host cell factor 1 isoform X1"/>
    <property type="match status" value="1"/>
</dbReference>
<dbReference type="InterPro" id="IPR059124">
    <property type="entry name" value="Kelch_HCF"/>
</dbReference>
<keyword evidence="2" id="KW-0880">Kelch repeat</keyword>
<dbReference type="GO" id="GO:0006338">
    <property type="term" value="P:chromatin remodeling"/>
    <property type="evidence" value="ECO:0007669"/>
    <property type="project" value="TreeGrafter"/>
</dbReference>
<evidence type="ECO:0000256" key="4">
    <source>
        <dbReference type="ARBA" id="ARBA00022737"/>
    </source>
</evidence>
<dbReference type="OrthoDB" id="10001928at2759"/>
<feature type="domain" description="Fibronectin type-III" evidence="9">
    <location>
        <begin position="1222"/>
        <end position="1377"/>
    </location>
</feature>
<feature type="compositionally biased region" description="Low complexity" evidence="8">
    <location>
        <begin position="417"/>
        <end position="444"/>
    </location>
</feature>
<dbReference type="GO" id="GO:0035097">
    <property type="term" value="C:histone methyltransferase complex"/>
    <property type="evidence" value="ECO:0007669"/>
    <property type="project" value="TreeGrafter"/>
</dbReference>
<sequence length="1549" mass="167168">MTSSSSFPTTKWSLVEDTKEPVLVPRPRHGHRAVAINELMVVFGGGNEGIVDELHVFNTVTNQWIQPAVKGDIPVGCAAYGLVVDGKRILVFGGMIEYGRYSNDLYELQVSRWEWKKLKPKHCRTSLESEPRARLGHSFTLVNNIAYLFGGLANARDDPKNNVPLYLDDLWTLELRPNGSVAWDKPQAQGLSPSPRESHSAVAYVDKDGSRPRIIIYGGMSGCRLGDLWILRLDTMAWERPVANGLAPLPRSLHTANIIGKKMYVFGGWVPLVLEDFKNGLTHEKEWKCTNSLAYLSLDTMTWEIINPDTTDDITPKARAGHSACCINRRLFIWSGRDGYRKDWNNQVCCKDMWCLQVEKPPKPGRVQLVRASTTSLEVSWVNVANSDGYILQIQKIDTPPPREPEISSMVPMLEESSSTPDTTTTSQVSNSPLPSPSTTSVSPFLHDSSPVRLTSPSKLPTASSLVVSQSGKISGMTASSAHFANRSSFPPSSSIAPSTVPQPRGVFKASPRANIRPSGSQSVRLLSSGGVMNTSVQNHHGIHTLAAAALSNGNQEPQTVQLISNPQTIYSSQSGIKVGPQTVRLGNSSGMINRVLPKQIYLQKPGGQGVAGSGTSGGQQILHVVKSGQGMSLSSIPTKVMQGGQGNSKPAIVKLMSSCGNQMGKQPTILGTNQHGQQIIGYSTNMQGSSGMGSGSGNIIVQSNQGNTLVLTKPGSGGRNVQGQQYVMVSQASSLRGLQTATASRSNIPTIVKSVIQGPPQNQPMKMIVVSSQSNNSSSMDSQSDPLLEASTLSLPSKSNTYTMSSSGNTHYVQLHQPPPQQQTYILNSGGTSNSKPITLKSASIHPKTMIFNASQLEQYTPATSANTPNNDTMILSSTSAETMTNTSDPNNTIIIEVSKEPLTSAMASSDIQKKLADVYQKPGGKPVLAHNASGELVLVVEHPDGTTENLTEKITKNGARSEIGHESASGLKGGGLFSRFSWSACLGLRGGDPTEDEDEEGELPNSDEESDRHEFPSPINTNIGKLEAEVQSQGTKNIFEADTQVMALDLCENDTGGSFQPQQYAPPESGCLLEIIKDADSREIVNQIQGFVDNTEAESKAFVQSDEEIRIETASRDTKSEQQILLLENYTNQAEAINLKPDPASFHLSDTLNAELADSSDGTTKPVDFILENGSSLGFMDDPEPLKTVSYADVSQLHFGSTDPMMTVASSSVLEYPNNPDPHDHVSVSDKIKNDELYSILGSMDPNTDPLNALASAALSASGNLSIGDSADELRIVSNEASNSSLKDELSARAEDSCEKDEEDKKDSVWMDVGYIRGNSMVIKEYFNNVTDKLLEFGPNVDMSKNLEFIRNRMELQPGTAYKFRVAAVNACGRGPWSEVSAFKTCFPGFPGAPCAIKISKSPDGAVISWEPPLNSYEDIQEYSVYLAVKQHAPSSSTDSKIPTLGNLSFIRVYCGSPNRCTVYNANLQSAHVDTSSKPAIIFRIAAKNSKGYGPATQVRWLQETSAPNFSGKGAYKRSSQGKPAVSNSSTGAKRPKFDGMSYPYPS</sequence>
<evidence type="ECO:0000256" key="3">
    <source>
        <dbReference type="ARBA" id="ARBA00022553"/>
    </source>
</evidence>
<feature type="region of interest" description="Disordered" evidence="8">
    <location>
        <begin position="1510"/>
        <end position="1549"/>
    </location>
</feature>
<dbReference type="Pfam" id="PF13854">
    <property type="entry name" value="Kelch_HCF"/>
    <property type="match status" value="1"/>
</dbReference>
<feature type="region of interest" description="Disordered" evidence="8">
    <location>
        <begin position="413"/>
        <end position="464"/>
    </location>
</feature>
<dbReference type="PANTHER" id="PTHR46003">
    <property type="entry name" value="HOST CELL FACTOR"/>
    <property type="match status" value="1"/>
</dbReference>
<evidence type="ECO:0000256" key="2">
    <source>
        <dbReference type="ARBA" id="ARBA00022441"/>
    </source>
</evidence>
<dbReference type="InterPro" id="IPR003961">
    <property type="entry name" value="FN3_dom"/>
</dbReference>
<dbReference type="PANTHER" id="PTHR46003:SF1">
    <property type="entry name" value="HOST CELL FACTOR"/>
    <property type="match status" value="1"/>
</dbReference>
<feature type="compositionally biased region" description="Polar residues" evidence="8">
    <location>
        <begin position="1520"/>
        <end position="1534"/>
    </location>
</feature>
<evidence type="ECO:0000256" key="5">
    <source>
        <dbReference type="ARBA" id="ARBA00022813"/>
    </source>
</evidence>
<comment type="subcellular location">
    <subcellularLocation>
        <location evidence="1">Nucleus</location>
    </subcellularLocation>
</comment>
<keyword evidence="3" id="KW-0597">Phosphoprotein</keyword>
<dbReference type="EMBL" id="CAJVCH010407383">
    <property type="protein sequence ID" value="CAG7817930.1"/>
    <property type="molecule type" value="Genomic_DNA"/>
</dbReference>
<feature type="compositionally biased region" description="Acidic residues" evidence="8">
    <location>
        <begin position="995"/>
        <end position="1011"/>
    </location>
</feature>
<dbReference type="Proteomes" id="UP000708208">
    <property type="component" value="Unassembled WGS sequence"/>
</dbReference>
<dbReference type="SMART" id="SM00060">
    <property type="entry name" value="FN3"/>
    <property type="match status" value="2"/>
</dbReference>
<keyword evidence="7" id="KW-0131">Cell cycle</keyword>
<keyword evidence="4" id="KW-0677">Repeat</keyword>
<evidence type="ECO:0000256" key="8">
    <source>
        <dbReference type="SAM" id="MobiDB-lite"/>
    </source>
</evidence>
<keyword evidence="6" id="KW-0539">Nucleus</keyword>
<feature type="compositionally biased region" description="Polar residues" evidence="8">
    <location>
        <begin position="452"/>
        <end position="464"/>
    </location>
</feature>